<proteinExistence type="predicted"/>
<keyword evidence="1" id="KW-0812">Transmembrane</keyword>
<keyword evidence="1" id="KW-1133">Transmembrane helix</keyword>
<keyword evidence="3" id="KW-1185">Reference proteome</keyword>
<reference evidence="2 3" key="1">
    <citation type="journal article" date="2012" name="Stand. Genomic Sci.">
        <title>Complete genome sequence of Terriglobus saanensis type strain SP1PR4(T), an Acidobacteria from tundra soil.</title>
        <authorList>
            <person name="Rawat S.R."/>
            <person name="Mannisto M.K."/>
            <person name="Starovoytov V."/>
            <person name="Goodwin L."/>
            <person name="Nolan M."/>
            <person name="Hauser L."/>
            <person name="Land M."/>
            <person name="Davenport K.W."/>
            <person name="Woyke T."/>
            <person name="Haggblom M.M."/>
        </authorList>
    </citation>
    <scope>NUCLEOTIDE SEQUENCE</scope>
    <source>
        <strain evidence="3">ATCC BAA-1853 / DSM 23119 / SP1PR4</strain>
    </source>
</reference>
<dbReference type="KEGG" id="tsa:AciPR4_0332"/>
<dbReference type="HOGENOM" id="CLU_3334103_0_0_0"/>
<accession>E8V1H4</accession>
<organism evidence="2 3">
    <name type="scientific">Terriglobus saanensis (strain ATCC BAA-1853 / DSM 23119 / SP1PR4)</name>
    <dbReference type="NCBI Taxonomy" id="401053"/>
    <lineage>
        <taxon>Bacteria</taxon>
        <taxon>Pseudomonadati</taxon>
        <taxon>Acidobacteriota</taxon>
        <taxon>Terriglobia</taxon>
        <taxon>Terriglobales</taxon>
        <taxon>Acidobacteriaceae</taxon>
        <taxon>Terriglobus</taxon>
    </lineage>
</organism>
<dbReference type="AlphaFoldDB" id="E8V1H4"/>
<gene>
    <name evidence="2" type="ordered locus">AciPR4_0332</name>
</gene>
<evidence type="ECO:0000313" key="2">
    <source>
        <dbReference type="EMBL" id="ADV81169.1"/>
    </source>
</evidence>
<name>E8V1H4_TERSS</name>
<feature type="transmembrane region" description="Helical" evidence="1">
    <location>
        <begin position="15"/>
        <end position="35"/>
    </location>
</feature>
<dbReference type="EMBL" id="CP002467">
    <property type="protein sequence ID" value="ADV81169.1"/>
    <property type="molecule type" value="Genomic_DNA"/>
</dbReference>
<sequence length="38" mass="3982">MANWFKVKATGSVEVPGLVILALFAVLVAVAVATIRLL</sequence>
<dbReference type="Proteomes" id="UP000006844">
    <property type="component" value="Chromosome"/>
</dbReference>
<protein>
    <submittedName>
        <fullName evidence="2">Uncharacterized protein</fullName>
    </submittedName>
</protein>
<evidence type="ECO:0000256" key="1">
    <source>
        <dbReference type="SAM" id="Phobius"/>
    </source>
</evidence>
<keyword evidence="1" id="KW-0472">Membrane</keyword>
<evidence type="ECO:0000313" key="3">
    <source>
        <dbReference type="Proteomes" id="UP000006844"/>
    </source>
</evidence>